<dbReference type="STRING" id="1547283.A9C19_09250"/>
<evidence type="ECO:0000256" key="1">
    <source>
        <dbReference type="SAM" id="MobiDB-lite"/>
    </source>
</evidence>
<evidence type="ECO:0000313" key="2">
    <source>
        <dbReference type="EMBL" id="APH04920.1"/>
    </source>
</evidence>
<sequence>MNIEEHLGDFRIPTNQNPFISIEQKSIVPTQQVQKRFTSSSQPSTQTQIQPGAPTTPPPATIPTQMQQMQAVDPGSISRCLYKFTYIWLRGSRQIWFYPIFVGIGQQSVSGFRWDGNSWIYSLLSLRQIQSFTCNL</sequence>
<dbReference type="EMBL" id="CP016020">
    <property type="protein sequence ID" value="APH04920.1"/>
    <property type="molecule type" value="Genomic_DNA"/>
</dbReference>
<dbReference type="KEGG" id="bwh:A9C19_09250"/>
<gene>
    <name evidence="2" type="ORF">A9C19_09250</name>
</gene>
<protein>
    <recommendedName>
        <fullName evidence="4">Transporter</fullName>
    </recommendedName>
</protein>
<dbReference type="OrthoDB" id="2068061at2"/>
<feature type="compositionally biased region" description="Low complexity" evidence="1">
    <location>
        <begin position="38"/>
        <end position="53"/>
    </location>
</feature>
<name>A0A1L3MRE2_9BACI</name>
<accession>A0A1L3MRE2</accession>
<organism evidence="2 3">
    <name type="scientific">Bacillus weihaiensis</name>
    <dbReference type="NCBI Taxonomy" id="1547283"/>
    <lineage>
        <taxon>Bacteria</taxon>
        <taxon>Bacillati</taxon>
        <taxon>Bacillota</taxon>
        <taxon>Bacilli</taxon>
        <taxon>Bacillales</taxon>
        <taxon>Bacillaceae</taxon>
        <taxon>Bacillus</taxon>
    </lineage>
</organism>
<dbReference type="Proteomes" id="UP000181936">
    <property type="component" value="Chromosome"/>
</dbReference>
<keyword evidence="3" id="KW-1185">Reference proteome</keyword>
<evidence type="ECO:0008006" key="4">
    <source>
        <dbReference type="Google" id="ProtNLM"/>
    </source>
</evidence>
<reference evidence="2 3" key="1">
    <citation type="journal article" date="2016" name="Sci. Rep.">
        <title>Complete genome sequence and transcriptomic analysis of a novel marine strain Bacillus weihaiensis reveals the mechanism of brown algae degradation.</title>
        <authorList>
            <person name="Zhu Y."/>
            <person name="Chen P."/>
            <person name="Bao Y."/>
            <person name="Men Y."/>
            <person name="Zeng Y."/>
            <person name="Yang J."/>
            <person name="Sun J."/>
            <person name="Sun Y."/>
        </authorList>
    </citation>
    <scope>NUCLEOTIDE SEQUENCE [LARGE SCALE GENOMIC DNA]</scope>
    <source>
        <strain evidence="2 3">Alg07</strain>
    </source>
</reference>
<dbReference type="RefSeq" id="WP_072579715.1">
    <property type="nucleotide sequence ID" value="NZ_CP016020.1"/>
</dbReference>
<evidence type="ECO:0000313" key="3">
    <source>
        <dbReference type="Proteomes" id="UP000181936"/>
    </source>
</evidence>
<proteinExistence type="predicted"/>
<feature type="region of interest" description="Disordered" evidence="1">
    <location>
        <begin position="33"/>
        <end position="60"/>
    </location>
</feature>
<dbReference type="AlphaFoldDB" id="A0A1L3MRE2"/>